<evidence type="ECO:0000313" key="2">
    <source>
        <dbReference type="Proteomes" id="UP000232227"/>
    </source>
</evidence>
<keyword evidence="2" id="KW-1185">Reference proteome</keyword>
<gene>
    <name evidence="1" type="ORF">CP520_00295</name>
</gene>
<protein>
    <submittedName>
        <fullName evidence="1">Uncharacterized protein</fullName>
    </submittedName>
</protein>
<proteinExistence type="predicted"/>
<organism evidence="1 2">
    <name type="scientific">Mesoplasma lactucae ATCC 49193</name>
    <dbReference type="NCBI Taxonomy" id="81460"/>
    <lineage>
        <taxon>Bacteria</taxon>
        <taxon>Bacillati</taxon>
        <taxon>Mycoplasmatota</taxon>
        <taxon>Mollicutes</taxon>
        <taxon>Entomoplasmatales</taxon>
        <taxon>Entomoplasmataceae</taxon>
        <taxon>Mesoplasma</taxon>
    </lineage>
</organism>
<dbReference type="RefSeq" id="WP_096862493.1">
    <property type="nucleotide sequence ID" value="NZ_CP023668.1"/>
</dbReference>
<dbReference type="KEGG" id="mlac:CP520_00295"/>
<name>A0A291IQK4_9MOLU</name>
<reference evidence="1 2" key="1">
    <citation type="submission" date="2017-09" db="EMBL/GenBank/DDBJ databases">
        <title>SPAdes assembly of the Mesoplasma lactucae genome.</title>
        <authorList>
            <person name="Knight T.F."/>
            <person name="Rubinstein R."/>
            <person name="Citino T."/>
        </authorList>
    </citation>
    <scope>NUCLEOTIDE SEQUENCE [LARGE SCALE GENOMIC DNA]</scope>
    <source>
        <strain evidence="1 2">831-C4</strain>
    </source>
</reference>
<dbReference type="AlphaFoldDB" id="A0A291IQK4"/>
<dbReference type="Proteomes" id="UP000232227">
    <property type="component" value="Chromosome"/>
</dbReference>
<sequence>MGNFENTMYLTKTRFKALKFKKRNFILYGVIMSLILLCAIGIGVIGVTSKYPDDLRTFTNIVVTIETIIIGVFCIVMNVWIFRMEKDTKIIKNEQHYGYNSRSIFLSRLIESLAWVVLILVSIIIINLIFAAGFGAFNNVSLYKSYLIALGWFAIMAIMATALTILFTTFASIIWSTLSTVLLVIVLAIFPAIGSINAIPSSQDDFDQYQNILRYQNTSKLYPALKSDKYTKIYDNWEGFIMYSSWEEKTFGWQEKWMNPNSEFDLSEIRNFYITFDSIFRNNESEFEKFKYTDIQNFYNKNAADKVNAEPIRKLLKQVSKMDTGNYKELISILEDVFSDDDLSWGMRYYDPYGDTGSYDNKITWESMAKDRKATPAMVMFYQVFVNAMNNVIEDISEISHATPEQLENIKKSSYISELANNTKKRAFYNPFTQFNLMFSGVDYKNELGSNTLASQDSAFSAVPIMKMNKLPTTDNPEDWKDIKGVRVVKTEGLYVGYLVLNGLIIFASYWIFKKQIQK</sequence>
<dbReference type="EMBL" id="CP023668">
    <property type="protein sequence ID" value="ATG97205.1"/>
    <property type="molecule type" value="Genomic_DNA"/>
</dbReference>
<evidence type="ECO:0000313" key="1">
    <source>
        <dbReference type="EMBL" id="ATG97205.1"/>
    </source>
</evidence>
<accession>A0A291IQK4</accession>